<feature type="transmembrane region" description="Helical" evidence="1">
    <location>
        <begin position="675"/>
        <end position="695"/>
    </location>
</feature>
<keyword evidence="4" id="KW-1185">Reference proteome</keyword>
<evidence type="ECO:0000256" key="2">
    <source>
        <dbReference type="SAM" id="SignalP"/>
    </source>
</evidence>
<keyword evidence="1" id="KW-0812">Transmembrane</keyword>
<keyword evidence="2" id="KW-0732">Signal</keyword>
<proteinExistence type="predicted"/>
<name>A0ABS8QV68_9PSED</name>
<dbReference type="Proteomes" id="UP001154922">
    <property type="component" value="Unassembled WGS sequence"/>
</dbReference>
<keyword evidence="1" id="KW-0472">Membrane</keyword>
<keyword evidence="1" id="KW-1133">Transmembrane helix</keyword>
<feature type="transmembrane region" description="Helical" evidence="1">
    <location>
        <begin position="101"/>
        <end position="123"/>
    </location>
</feature>
<reference evidence="3 4" key="1">
    <citation type="journal article" date="2022" name="Int. J. Syst. Evol. Microbiol.">
        <title>Pseudomonas petroselini sp. nov., a pathogen causing bacterial rot of parsley in Japan.</title>
        <authorList>
            <person name="Sawada H."/>
            <person name="Fujikawa T."/>
            <person name="Osada S."/>
            <person name="Satou M."/>
        </authorList>
    </citation>
    <scope>NUCLEOTIDE SEQUENCE [LARGE SCALE GENOMIC DNA]</scope>
    <source>
        <strain evidence="3 4">MAFF 311096</strain>
    </source>
</reference>
<feature type="transmembrane region" description="Helical" evidence="1">
    <location>
        <begin position="761"/>
        <end position="783"/>
    </location>
</feature>
<evidence type="ECO:0000313" key="3">
    <source>
        <dbReference type="EMBL" id="MCD7039442.1"/>
    </source>
</evidence>
<feature type="signal peptide" evidence="2">
    <location>
        <begin position="1"/>
        <end position="21"/>
    </location>
</feature>
<gene>
    <name evidence="3" type="ORF">LRQ20_14020</name>
</gene>
<dbReference type="RefSeq" id="WP_231808580.1">
    <property type="nucleotide sequence ID" value="NZ_JAJOZG010000138.1"/>
</dbReference>
<feature type="chain" id="PRO_5045168896" evidence="2">
    <location>
        <begin position="22"/>
        <end position="889"/>
    </location>
</feature>
<feature type="transmembrane region" description="Helical" evidence="1">
    <location>
        <begin position="731"/>
        <end position="749"/>
    </location>
</feature>
<evidence type="ECO:0000313" key="4">
    <source>
        <dbReference type="Proteomes" id="UP001154922"/>
    </source>
</evidence>
<reference evidence="3 4" key="2">
    <citation type="journal article" date="2023" name="Plant Pathol.">
        <title>Dismantling and reorganizing Pseudomonas marginalis sensu#lato.</title>
        <authorList>
            <person name="Sawada H."/>
            <person name="Fujikawa T."/>
            <person name="Satou M."/>
        </authorList>
    </citation>
    <scope>NUCLEOTIDE SEQUENCE [LARGE SCALE GENOMIC DNA]</scope>
    <source>
        <strain evidence="3 4">MAFF 311096</strain>
    </source>
</reference>
<sequence length="889" mass="98933">MRQLALALLLLPFMSLSQASASECGFKADNKTVDPNSMVLCPNNKSLQLLTSSYGEGVMVFTKDQDETYAKIQNEKSESQLRFDESNQEQTRRDKEFFRSVVYIIALIAGLILIAQIIFNAAVGNFDDKKNESGETVEARYSLLTNLFLAVFAVGLIGFGLVGPKNSLSIIDSVGIRLTMIGNALTQYEMQLYTYMLQTGGLERNIVDPDTGVKDDVSQTQAAYTASAWTEQLILKAIVARHSSQHYNDIFYKSDSSNWVVSDSLYDLSKKEDVSYTFEKYSPKGDLLFELDPVTVFKSELNAGAANSYFQAVRYDQRYRDEADLTTVEATANQLKNELLSGPFDNNRAGYEDIKNTAMSIFYRDSRANTYLKELPNDFKLADNAAVVMLNLICAENLQLRMSAKQYIDAHNGSGPKGTGSIFCVGDDWKVKGEENADVYKKQLFETRKTLETKLRDRILAYNDAFSSALTNDSSLTQLKKMLQEGDLTFLFYIFNYSEDTSYTSAAQNMFNDKVLIISERKAVDFFVDDEWARGHGYDPDYSIAINISQYVRTYFEKTESAKLPNIVDSDAISQKLIFDNGTAAGMNKDLQQGAGLAFEMPMTALQRCKNTITHPLKCYQMYATSISKTASDLRAVGLSLAISGQIANDYANSKLADVKSNSAANIGKKDKSSAVVSFSQTATFIAAGIGTSLVKMSITLDQASNFLRFLPMFISILPFFVLLLSHKFVTLMTIQLSPFFLLAFCRLNDADNFASMRSNLLAFASSIIFVPSVVMMTALLNWEVCRVILLYTDSYSHFEAGGILDNVVGFVVEFIKPVIVSIVSTTLSLHFLNRVLNLMNGHVMFSDSGERIIAVMISFLSMLSFGSVNLILKLSSGLMDSVKSYNQR</sequence>
<dbReference type="EMBL" id="JAJOZI010000068">
    <property type="protein sequence ID" value="MCD7039442.1"/>
    <property type="molecule type" value="Genomic_DNA"/>
</dbReference>
<comment type="caution">
    <text evidence="3">The sequence shown here is derived from an EMBL/GenBank/DDBJ whole genome shotgun (WGS) entry which is preliminary data.</text>
</comment>
<feature type="transmembrane region" description="Helical" evidence="1">
    <location>
        <begin position="815"/>
        <end position="833"/>
    </location>
</feature>
<feature type="transmembrane region" description="Helical" evidence="1">
    <location>
        <begin position="707"/>
        <end position="725"/>
    </location>
</feature>
<evidence type="ECO:0000256" key="1">
    <source>
        <dbReference type="SAM" id="Phobius"/>
    </source>
</evidence>
<protein>
    <submittedName>
        <fullName evidence="3">Uncharacterized protein</fullName>
    </submittedName>
</protein>
<feature type="transmembrane region" description="Helical" evidence="1">
    <location>
        <begin position="853"/>
        <end position="873"/>
    </location>
</feature>
<accession>A0ABS8QV68</accession>
<feature type="transmembrane region" description="Helical" evidence="1">
    <location>
        <begin position="143"/>
        <end position="163"/>
    </location>
</feature>
<organism evidence="3 4">
    <name type="scientific">Pseudomonas petroselini</name>
    <dbReference type="NCBI Taxonomy" id="2899822"/>
    <lineage>
        <taxon>Bacteria</taxon>
        <taxon>Pseudomonadati</taxon>
        <taxon>Pseudomonadota</taxon>
        <taxon>Gammaproteobacteria</taxon>
        <taxon>Pseudomonadales</taxon>
        <taxon>Pseudomonadaceae</taxon>
        <taxon>Pseudomonas</taxon>
    </lineage>
</organism>